<dbReference type="Pfam" id="PF04392">
    <property type="entry name" value="ABC_sub_bind"/>
    <property type="match status" value="1"/>
</dbReference>
<feature type="signal peptide" evidence="1">
    <location>
        <begin position="1"/>
        <end position="25"/>
    </location>
</feature>
<organism evidence="2 3">
    <name type="scientific">Geomonas oryzisoli</name>
    <dbReference type="NCBI Taxonomy" id="2847992"/>
    <lineage>
        <taxon>Bacteria</taxon>
        <taxon>Pseudomonadati</taxon>
        <taxon>Thermodesulfobacteriota</taxon>
        <taxon>Desulfuromonadia</taxon>
        <taxon>Geobacterales</taxon>
        <taxon>Geobacteraceae</taxon>
        <taxon>Geomonas</taxon>
    </lineage>
</organism>
<sequence length="321" mass="34133">MKTLVRSIFLLLLLCAVIPAADSRAAGKLVAALLTCDLPRYREAHKAFVKALVQKGYDQSNVEVITQTPNPDLISWSNSVRKFNAIGADVIVAYGTSATLAAMREAQDIPVVFADVYGPVETGIAKSMNSTGHNSAGISSKVPLVTLIKTAMDLKQIKTLGIICANREEGALVQLKEARKIAAQSGVVLVETNVGSATALDAALATLFATRVDCVYVTECTAGSRSFEKIVHRCNELKIPVISQMPGAAHKGALISLEADPAEQGQIAAEYVARVLSGKKPVHLPVATPKRVDLIVNMKAARLLDLNVPFPVLTAATRVLK</sequence>
<dbReference type="InterPro" id="IPR007487">
    <property type="entry name" value="ABC_transpt-TYRBP-like"/>
</dbReference>
<keyword evidence="3" id="KW-1185">Reference proteome</keyword>
<name>A0ABX8JES0_9BACT</name>
<proteinExistence type="predicted"/>
<gene>
    <name evidence="2" type="ORF">KP004_05015</name>
</gene>
<evidence type="ECO:0000313" key="3">
    <source>
        <dbReference type="Proteomes" id="UP000683557"/>
    </source>
</evidence>
<evidence type="ECO:0000313" key="2">
    <source>
        <dbReference type="EMBL" id="QWV95636.1"/>
    </source>
</evidence>
<dbReference type="EMBL" id="CP076723">
    <property type="protein sequence ID" value="QWV95636.1"/>
    <property type="molecule type" value="Genomic_DNA"/>
</dbReference>
<evidence type="ECO:0000256" key="1">
    <source>
        <dbReference type="SAM" id="SignalP"/>
    </source>
</evidence>
<feature type="chain" id="PRO_5046484600" evidence="1">
    <location>
        <begin position="26"/>
        <end position="321"/>
    </location>
</feature>
<dbReference type="Proteomes" id="UP000683557">
    <property type="component" value="Chromosome"/>
</dbReference>
<accession>A0ABX8JES0</accession>
<protein>
    <submittedName>
        <fullName evidence="2">ABC transporter substrate-binding protein</fullName>
    </submittedName>
</protein>
<dbReference type="PANTHER" id="PTHR35271:SF1">
    <property type="entry name" value="ABC TRANSPORTER, SUBSTRATE-BINDING LIPOPROTEIN"/>
    <property type="match status" value="1"/>
</dbReference>
<keyword evidence="1" id="KW-0732">Signal</keyword>
<dbReference type="CDD" id="cd06325">
    <property type="entry name" value="PBP1_ABC_unchar_transporter"/>
    <property type="match status" value="1"/>
</dbReference>
<reference evidence="2 3" key="1">
    <citation type="submission" date="2021-06" db="EMBL/GenBank/DDBJ databases">
        <title>Gemonas diversity in paddy soil.</title>
        <authorList>
            <person name="Liu G."/>
        </authorList>
    </citation>
    <scope>NUCLEOTIDE SEQUENCE [LARGE SCALE GENOMIC DNA]</scope>
    <source>
        <strain evidence="2 3">RG10</strain>
    </source>
</reference>
<dbReference type="PANTHER" id="PTHR35271">
    <property type="entry name" value="ABC TRANSPORTER, SUBSTRATE-BINDING LIPOPROTEIN-RELATED"/>
    <property type="match status" value="1"/>
</dbReference>